<dbReference type="PhylomeDB" id="A0A0G4H4S1"/>
<evidence type="ECO:0000313" key="4">
    <source>
        <dbReference type="Proteomes" id="UP000041254"/>
    </source>
</evidence>
<dbReference type="AlphaFoldDB" id="A0A0G4H4S1"/>
<dbReference type="SUPFAM" id="SSF53474">
    <property type="entry name" value="alpha/beta-Hydrolases"/>
    <property type="match status" value="1"/>
</dbReference>
<reference evidence="3 4" key="1">
    <citation type="submission" date="2014-11" db="EMBL/GenBank/DDBJ databases">
        <authorList>
            <person name="Zhu J."/>
            <person name="Qi W."/>
            <person name="Song R."/>
        </authorList>
    </citation>
    <scope>NUCLEOTIDE SEQUENCE [LARGE SCALE GENOMIC DNA]</scope>
</reference>
<dbReference type="Pfam" id="PF09994">
    <property type="entry name" value="T6SS_Tle1-like_cat"/>
    <property type="match status" value="1"/>
</dbReference>
<feature type="domain" description="T6SS Phospholipase effector Tle1-like catalytic" evidence="2">
    <location>
        <begin position="49"/>
        <end position="314"/>
    </location>
</feature>
<dbReference type="OrthoDB" id="3162439at2759"/>
<dbReference type="PANTHER" id="PTHR33840:SF1">
    <property type="entry name" value="TLE1 PHOSPHOLIPASE DOMAIN-CONTAINING PROTEIN"/>
    <property type="match status" value="1"/>
</dbReference>
<protein>
    <recommendedName>
        <fullName evidence="2">T6SS Phospholipase effector Tle1-like catalytic domain-containing protein</fullName>
    </recommendedName>
</protein>
<organism evidence="3 4">
    <name type="scientific">Vitrella brassicaformis (strain CCMP3155)</name>
    <dbReference type="NCBI Taxonomy" id="1169540"/>
    <lineage>
        <taxon>Eukaryota</taxon>
        <taxon>Sar</taxon>
        <taxon>Alveolata</taxon>
        <taxon>Colpodellida</taxon>
        <taxon>Vitrellaceae</taxon>
        <taxon>Vitrella</taxon>
    </lineage>
</organism>
<accession>A0A0G4H4S1</accession>
<keyword evidence="4" id="KW-1185">Reference proteome</keyword>
<evidence type="ECO:0000256" key="1">
    <source>
        <dbReference type="SAM" id="SignalP"/>
    </source>
</evidence>
<gene>
    <name evidence="3" type="ORF">Vbra_1881</name>
</gene>
<dbReference type="Proteomes" id="UP000041254">
    <property type="component" value="Unassembled WGS sequence"/>
</dbReference>
<dbReference type="VEuPathDB" id="CryptoDB:Vbra_1881"/>
<evidence type="ECO:0000259" key="2">
    <source>
        <dbReference type="Pfam" id="PF09994"/>
    </source>
</evidence>
<feature type="signal peptide" evidence="1">
    <location>
        <begin position="1"/>
        <end position="19"/>
    </location>
</feature>
<dbReference type="EMBL" id="CDMY01001000">
    <property type="protein sequence ID" value="CEM38790.1"/>
    <property type="molecule type" value="Genomic_DNA"/>
</dbReference>
<evidence type="ECO:0000313" key="3">
    <source>
        <dbReference type="EMBL" id="CEM38790.1"/>
    </source>
</evidence>
<sequence>MMGLAFCSAFLFALQLGTASSICQEADCEVTPDWFISADESETSADLPRNVIVLFDGSGKNRDRETPKEWGNIPLIADSIDPFIAGGQQLVKYHRGVGREKFSEPKELFAFMTGAGFVKSVLDAIEWLMDIGLTKEDRLFMFGFSRGALQARLLQGLLFTFGLPADKKNELAFLQEKKSDLVQKFAYLHEDGPGTEYMADDERKRDTHFVGLFDAVADTVALLYNVQRLVLDIAPTTKYVYHAMSLDELRGTFEAFPITFDPSAYATSRPTNRTAKAQVPHIENLWFEGDHKDVGGGLDDIDRIADIPLRWMLQKAESAGLKLTANWQKSIPPYMELVAAKAHNESKLKQWQDIQWQGPLVGKVWDDMRKQAVETRPRWAFKCSASGGNVLKMARPLLHRSVLDRFHLRMELPRPLCCQQFRLLDRPLYSDEKVNEPTDHVANTIRFVPKETRPDGLKKYDIETKTTGGTLMIYHVLFTPAEPAVPIKFPDDTWHAVSDSPTCQDPQLLFACCVRERMRPTCSVDELQGGMARFKKAESEREQLCKGRPR</sequence>
<dbReference type="InterPro" id="IPR029058">
    <property type="entry name" value="AB_hydrolase_fold"/>
</dbReference>
<dbReference type="PANTHER" id="PTHR33840">
    <property type="match status" value="1"/>
</dbReference>
<dbReference type="InParanoid" id="A0A0G4H4S1"/>
<name>A0A0G4H4S1_VITBC</name>
<proteinExistence type="predicted"/>
<dbReference type="InterPro" id="IPR018712">
    <property type="entry name" value="Tle1-like_cat"/>
</dbReference>
<keyword evidence="1" id="KW-0732">Signal</keyword>
<feature type="chain" id="PRO_5005191410" description="T6SS Phospholipase effector Tle1-like catalytic domain-containing protein" evidence="1">
    <location>
        <begin position="20"/>
        <end position="550"/>
    </location>
</feature>